<dbReference type="Gene3D" id="2.40.10.10">
    <property type="entry name" value="Trypsin-like serine proteases"/>
    <property type="match status" value="1"/>
</dbReference>
<keyword evidence="9" id="KW-1133">Transmembrane helix</keyword>
<dbReference type="Proteomes" id="UP000663851">
    <property type="component" value="Unassembled WGS sequence"/>
</dbReference>
<dbReference type="CDD" id="cd00054">
    <property type="entry name" value="EGF_CA"/>
    <property type="match status" value="2"/>
</dbReference>
<evidence type="ECO:0000313" key="14">
    <source>
        <dbReference type="EMBL" id="CAF4089062.1"/>
    </source>
</evidence>
<comment type="caution">
    <text evidence="7">Lacks conserved residue(s) required for the propagation of feature annotation.</text>
</comment>
<keyword evidence="3 7" id="KW-0245">EGF-like domain</keyword>
<dbReference type="InterPro" id="IPR018114">
    <property type="entry name" value="TRYPSIN_HIS"/>
</dbReference>
<evidence type="ECO:0000256" key="7">
    <source>
        <dbReference type="PROSITE-ProRule" id="PRU00076"/>
    </source>
</evidence>
<name>A0A818AS01_9BILA</name>
<keyword evidence="8" id="KW-0720">Serine protease</keyword>
<dbReference type="InterPro" id="IPR018097">
    <property type="entry name" value="EGF_Ca-bd_CS"/>
</dbReference>
<evidence type="ECO:0000259" key="11">
    <source>
        <dbReference type="PROSITE" id="PS50240"/>
    </source>
</evidence>
<dbReference type="Gene3D" id="2.10.25.10">
    <property type="entry name" value="Laminin"/>
    <property type="match status" value="3"/>
</dbReference>
<evidence type="ECO:0000256" key="6">
    <source>
        <dbReference type="ARBA" id="ARBA00024195"/>
    </source>
</evidence>
<dbReference type="InterPro" id="IPR001254">
    <property type="entry name" value="Trypsin_dom"/>
</dbReference>
<keyword evidence="9" id="KW-0812">Transmembrane</keyword>
<dbReference type="InterPro" id="IPR001881">
    <property type="entry name" value="EGF-like_Ca-bd_dom"/>
</dbReference>
<keyword evidence="5" id="KW-1015">Disulfide bond</keyword>
<dbReference type="InterPro" id="IPR043504">
    <property type="entry name" value="Peptidase_S1_PA_chymotrypsin"/>
</dbReference>
<evidence type="ECO:0000256" key="4">
    <source>
        <dbReference type="ARBA" id="ARBA00022837"/>
    </source>
</evidence>
<proteinExistence type="inferred from homology"/>
<evidence type="ECO:0000313" key="15">
    <source>
        <dbReference type="Proteomes" id="UP000663833"/>
    </source>
</evidence>
<comment type="caution">
    <text evidence="13">The sequence shown here is derived from an EMBL/GenBank/DDBJ whole genome shotgun (WGS) entry which is preliminary data.</text>
</comment>
<dbReference type="InterPro" id="IPR001314">
    <property type="entry name" value="Peptidase_S1A"/>
</dbReference>
<evidence type="ECO:0000256" key="2">
    <source>
        <dbReference type="ARBA" id="ARBA00022525"/>
    </source>
</evidence>
<dbReference type="GO" id="GO:0005576">
    <property type="term" value="C:extracellular region"/>
    <property type="evidence" value="ECO:0007669"/>
    <property type="project" value="UniProtKB-SubCell"/>
</dbReference>
<gene>
    <name evidence="12" type="ORF">GRG538_LOCUS8579</name>
    <name evidence="14" type="ORF">HFQ381_LOCUS207</name>
    <name evidence="13" type="ORF">LUA448_LOCUS18197</name>
</gene>
<accession>A0A818AS01</accession>
<dbReference type="PANTHER" id="PTHR24253">
    <property type="entry name" value="TRANSMEMBRANE PROTEASE SERINE"/>
    <property type="match status" value="1"/>
</dbReference>
<dbReference type="InterPro" id="IPR000152">
    <property type="entry name" value="EGF-type_Asp/Asn_hydroxyl_site"/>
</dbReference>
<evidence type="ECO:0000256" key="3">
    <source>
        <dbReference type="ARBA" id="ARBA00022536"/>
    </source>
</evidence>
<dbReference type="SMART" id="SM00020">
    <property type="entry name" value="Tryp_SPc"/>
    <property type="match status" value="1"/>
</dbReference>
<dbReference type="SMART" id="SM00181">
    <property type="entry name" value="EGF"/>
    <property type="match status" value="4"/>
</dbReference>
<evidence type="ECO:0000313" key="13">
    <source>
        <dbReference type="EMBL" id="CAF3407633.1"/>
    </source>
</evidence>
<keyword evidence="8" id="KW-0645">Protease</keyword>
<organism evidence="13 15">
    <name type="scientific">Rotaria socialis</name>
    <dbReference type="NCBI Taxonomy" id="392032"/>
    <lineage>
        <taxon>Eukaryota</taxon>
        <taxon>Metazoa</taxon>
        <taxon>Spiralia</taxon>
        <taxon>Gnathifera</taxon>
        <taxon>Rotifera</taxon>
        <taxon>Eurotatoria</taxon>
        <taxon>Bdelloidea</taxon>
        <taxon>Philodinida</taxon>
        <taxon>Philodinidae</taxon>
        <taxon>Rotaria</taxon>
    </lineage>
</organism>
<feature type="transmembrane region" description="Helical" evidence="9">
    <location>
        <begin position="139"/>
        <end position="163"/>
    </location>
</feature>
<keyword evidence="4" id="KW-0106">Calcium</keyword>
<dbReference type="SUPFAM" id="SSF50494">
    <property type="entry name" value="Trypsin-like serine proteases"/>
    <property type="match status" value="1"/>
</dbReference>
<keyword evidence="9" id="KW-0472">Membrane</keyword>
<dbReference type="AlphaFoldDB" id="A0A818AS01"/>
<evidence type="ECO:0000256" key="9">
    <source>
        <dbReference type="SAM" id="Phobius"/>
    </source>
</evidence>
<dbReference type="InterPro" id="IPR009003">
    <property type="entry name" value="Peptidase_S1_PA"/>
</dbReference>
<dbReference type="InterPro" id="IPR000742">
    <property type="entry name" value="EGF"/>
</dbReference>
<dbReference type="SUPFAM" id="SSF57196">
    <property type="entry name" value="EGF/Laminin"/>
    <property type="match status" value="1"/>
</dbReference>
<dbReference type="PRINTS" id="PR00722">
    <property type="entry name" value="CHYMOTRYPSIN"/>
</dbReference>
<dbReference type="InterPro" id="IPR049883">
    <property type="entry name" value="NOTCH1_EGF-like"/>
</dbReference>
<dbReference type="Pfam" id="PF07645">
    <property type="entry name" value="EGF_CA"/>
    <property type="match status" value="2"/>
</dbReference>
<evidence type="ECO:0000313" key="12">
    <source>
        <dbReference type="EMBL" id="CAF3385151.1"/>
    </source>
</evidence>
<comment type="similarity">
    <text evidence="6">Belongs to the peptidase S1 family. CLIP subfamily.</text>
</comment>
<sequence>MNTVSNSSQVTHDANNSREIIIDDPLLFDNNSNKLPPIEKVSTTTIRNFRRSLYGLPFTTTPRTSSTSSTSLSPVLLFYHLYSLNVLQHQSNGTIRSSTKTCGTTATSIRTNVSLSVQPALTSKSSIDTKQKQTCFYQYRYRCICVLSIILILFLLTILPFIFTSNFFIRLSSCDCPVGYERSLSTSSSSCTCIDRNECLNSAGFHICTGLNMQCINTMGSYICRCRPGFIREIHQDSCVDINECNLYTPCNTSISNCINLPGRYYCQCLISQTNNEQCVPRNICAEQNDLCGPYSECVVSSSNGYNCECLPGHIMHENGQCSKINECEMTPSLCERGRSCILTRDRFDCCTSNRTKNDTGECAECGLPINRRLARIVNGDRSYRGQWPWMAVVGVYFRDDTNRWINITQKCAATLIANRYLLTAAHCLSNQLPTFDTMRLPNRYQSSLKDTYRVSFDVIDIENDIVNSRNTNKNESNEKQQSRTFTLEHACIHPGFNHNTLLHDIAILKLKQPIVRSSLIDTICLATNEQSIDNGTKVWVAGWGSNAEYSSSLNVLMHADLQMLPPSFCSSIESHDYQLCAGWSDGKKDACRGDSGGPLMLYSNNRWHIIGIVSFGDGCSRANSGGVYTRVSAYHKWILDTMSSSTIPSSCSSFYDYTQIVTDISTVN</sequence>
<dbReference type="FunFam" id="2.40.10.10:FF:000002">
    <property type="entry name" value="Transmembrane protease serine"/>
    <property type="match status" value="1"/>
</dbReference>
<dbReference type="PROSITE" id="PS00010">
    <property type="entry name" value="ASX_HYDROXYL"/>
    <property type="match status" value="2"/>
</dbReference>
<dbReference type="GO" id="GO:0006508">
    <property type="term" value="P:proteolysis"/>
    <property type="evidence" value="ECO:0007669"/>
    <property type="project" value="UniProtKB-KW"/>
</dbReference>
<dbReference type="InterPro" id="IPR033116">
    <property type="entry name" value="TRYPSIN_SER"/>
</dbReference>
<keyword evidence="2" id="KW-0964">Secreted</keyword>
<dbReference type="CDD" id="cd00190">
    <property type="entry name" value="Tryp_SPc"/>
    <property type="match status" value="1"/>
</dbReference>
<dbReference type="Pfam" id="PF00089">
    <property type="entry name" value="Trypsin"/>
    <property type="match status" value="1"/>
</dbReference>
<protein>
    <submittedName>
        <fullName evidence="13">Uncharacterized protein</fullName>
    </submittedName>
</protein>
<evidence type="ECO:0000256" key="5">
    <source>
        <dbReference type="ARBA" id="ARBA00023157"/>
    </source>
</evidence>
<dbReference type="PANTHER" id="PTHR24253:SF153">
    <property type="entry name" value="SERINE PROTEASE HEPSIN"/>
    <property type="match status" value="1"/>
</dbReference>
<dbReference type="GO" id="GO:0004252">
    <property type="term" value="F:serine-type endopeptidase activity"/>
    <property type="evidence" value="ECO:0007669"/>
    <property type="project" value="InterPro"/>
</dbReference>
<dbReference type="Proteomes" id="UP000663833">
    <property type="component" value="Unassembled WGS sequence"/>
</dbReference>
<feature type="domain" description="Peptidase S1" evidence="11">
    <location>
        <begin position="377"/>
        <end position="644"/>
    </location>
</feature>
<dbReference type="PROSITE" id="PS00134">
    <property type="entry name" value="TRYPSIN_HIS"/>
    <property type="match status" value="1"/>
</dbReference>
<dbReference type="SMART" id="SM00179">
    <property type="entry name" value="EGF_CA"/>
    <property type="match status" value="2"/>
</dbReference>
<dbReference type="Proteomes" id="UP000663872">
    <property type="component" value="Unassembled WGS sequence"/>
</dbReference>
<evidence type="ECO:0000256" key="1">
    <source>
        <dbReference type="ARBA" id="ARBA00004613"/>
    </source>
</evidence>
<dbReference type="GO" id="GO:0005509">
    <property type="term" value="F:calcium ion binding"/>
    <property type="evidence" value="ECO:0007669"/>
    <property type="project" value="InterPro"/>
</dbReference>
<dbReference type="PROSITE" id="PS50240">
    <property type="entry name" value="TRYPSIN_DOM"/>
    <property type="match status" value="1"/>
</dbReference>
<evidence type="ECO:0000256" key="8">
    <source>
        <dbReference type="RuleBase" id="RU363034"/>
    </source>
</evidence>
<dbReference type="EMBL" id="CAJNYT010000927">
    <property type="protein sequence ID" value="CAF3385151.1"/>
    <property type="molecule type" value="Genomic_DNA"/>
</dbReference>
<dbReference type="EMBL" id="CAJNYD010002259">
    <property type="protein sequence ID" value="CAF3407633.1"/>
    <property type="molecule type" value="Genomic_DNA"/>
</dbReference>
<reference evidence="13" key="1">
    <citation type="submission" date="2021-02" db="EMBL/GenBank/DDBJ databases">
        <authorList>
            <person name="Nowell W R."/>
        </authorList>
    </citation>
    <scope>NUCLEOTIDE SEQUENCE</scope>
</reference>
<feature type="domain" description="EGF-like" evidence="10">
    <location>
        <begin position="281"/>
        <end position="323"/>
    </location>
</feature>
<dbReference type="PROSITE" id="PS01187">
    <property type="entry name" value="EGF_CA"/>
    <property type="match status" value="1"/>
</dbReference>
<dbReference type="EMBL" id="CAJOBO010000005">
    <property type="protein sequence ID" value="CAF4089062.1"/>
    <property type="molecule type" value="Genomic_DNA"/>
</dbReference>
<comment type="subcellular location">
    <subcellularLocation>
        <location evidence="1">Secreted</location>
    </subcellularLocation>
</comment>
<dbReference type="PROSITE" id="PS00135">
    <property type="entry name" value="TRYPSIN_SER"/>
    <property type="match status" value="1"/>
</dbReference>
<dbReference type="PROSITE" id="PS50026">
    <property type="entry name" value="EGF_3"/>
    <property type="match status" value="1"/>
</dbReference>
<keyword evidence="8" id="KW-0378">Hydrolase</keyword>
<evidence type="ECO:0000259" key="10">
    <source>
        <dbReference type="PROSITE" id="PS50026"/>
    </source>
</evidence>